<comment type="similarity">
    <text evidence="2">Belongs to the 2H phosphoesterase superfamily. ThpR family.</text>
</comment>
<dbReference type="InterPro" id="IPR004175">
    <property type="entry name" value="RNA_CPDase"/>
</dbReference>
<evidence type="ECO:0000256" key="1">
    <source>
        <dbReference type="ARBA" id="ARBA00022801"/>
    </source>
</evidence>
<keyword evidence="1 2" id="KW-0378">Hydrolase</keyword>
<dbReference type="NCBIfam" id="TIGR02258">
    <property type="entry name" value="2_5_ligase"/>
    <property type="match status" value="1"/>
</dbReference>
<evidence type="ECO:0000313" key="3">
    <source>
        <dbReference type="EMBL" id="MEK8128183.1"/>
    </source>
</evidence>
<evidence type="ECO:0000256" key="2">
    <source>
        <dbReference type="HAMAP-Rule" id="MF_01940"/>
    </source>
</evidence>
<gene>
    <name evidence="3" type="primary">thpR</name>
    <name evidence="3" type="ORF">WMW72_09735</name>
</gene>
<evidence type="ECO:0000313" key="4">
    <source>
        <dbReference type="Proteomes" id="UP001469365"/>
    </source>
</evidence>
<dbReference type="HAMAP" id="MF_01940">
    <property type="entry name" value="RNA_CPDase"/>
    <property type="match status" value="1"/>
</dbReference>
<feature type="active site" description="Proton acceptor" evidence="2">
    <location>
        <position position="121"/>
    </location>
</feature>
<keyword evidence="4" id="KW-1185">Reference proteome</keyword>
<dbReference type="Gene3D" id="3.90.1140.10">
    <property type="entry name" value="Cyclic phosphodiesterase"/>
    <property type="match status" value="1"/>
</dbReference>
<comment type="caution">
    <text evidence="3">The sequence shown here is derived from an EMBL/GenBank/DDBJ whole genome shotgun (WGS) entry which is preliminary data.</text>
</comment>
<dbReference type="Proteomes" id="UP001469365">
    <property type="component" value="Unassembled WGS sequence"/>
</dbReference>
<feature type="short sequence motif" description="HXTX 1" evidence="2">
    <location>
        <begin position="40"/>
        <end position="43"/>
    </location>
</feature>
<dbReference type="EMBL" id="JBBPCC010000005">
    <property type="protein sequence ID" value="MEK8128183.1"/>
    <property type="molecule type" value="Genomic_DNA"/>
</dbReference>
<protein>
    <recommendedName>
        <fullName evidence="2">RNA 2',3'-cyclic phosphodiesterase</fullName>
        <shortName evidence="2">RNA 2',3'-CPDase</shortName>
        <ecNumber evidence="2">3.1.4.58</ecNumber>
    </recommendedName>
</protein>
<dbReference type="EC" id="3.1.4.58" evidence="2"/>
<comment type="function">
    <text evidence="2">Hydrolyzes RNA 2',3'-cyclic phosphodiester to an RNA 2'-phosphomonoester.</text>
</comment>
<dbReference type="PANTHER" id="PTHR35561">
    <property type="entry name" value="RNA 2',3'-CYCLIC PHOSPHODIESTERASE"/>
    <property type="match status" value="1"/>
</dbReference>
<accession>A0ABU9DH28</accession>
<sequence length="174" mass="20259">MELFVGLDFPPEVIHELERVQRMLRLLDPSAHYEPADNYHLTLRYIGEASDDESIVQRLERIRGERFRLTLQELGIFENADWNVVWVNVREEPCLLALKDKIDRMLTDAGDRIELYPFNPHISLAYYGRPGISDEFSTCPVAPLPFEVSSFHLYAVDHSPDGPRFRKVRAFKLT</sequence>
<dbReference type="SUPFAM" id="SSF55144">
    <property type="entry name" value="LigT-like"/>
    <property type="match status" value="1"/>
</dbReference>
<proteinExistence type="inferred from homology"/>
<organism evidence="3 4">
    <name type="scientific">Paenibacillus filicis</name>
    <dbReference type="NCBI Taxonomy" id="669464"/>
    <lineage>
        <taxon>Bacteria</taxon>
        <taxon>Bacillati</taxon>
        <taxon>Bacillota</taxon>
        <taxon>Bacilli</taxon>
        <taxon>Bacillales</taxon>
        <taxon>Paenibacillaceae</taxon>
        <taxon>Paenibacillus</taxon>
    </lineage>
</organism>
<comment type="catalytic activity">
    <reaction evidence="2">
        <text>a 3'-end 2',3'-cyclophospho-ribonucleotide-RNA + H2O = a 3'-end 2'-phospho-ribonucleotide-RNA + H(+)</text>
        <dbReference type="Rhea" id="RHEA:11828"/>
        <dbReference type="Rhea" id="RHEA-COMP:10464"/>
        <dbReference type="Rhea" id="RHEA-COMP:17353"/>
        <dbReference type="ChEBI" id="CHEBI:15377"/>
        <dbReference type="ChEBI" id="CHEBI:15378"/>
        <dbReference type="ChEBI" id="CHEBI:83064"/>
        <dbReference type="ChEBI" id="CHEBI:173113"/>
        <dbReference type="EC" id="3.1.4.58"/>
    </reaction>
</comment>
<name>A0ABU9DH28_9BACL</name>
<reference evidence="3 4" key="1">
    <citation type="submission" date="2024-04" db="EMBL/GenBank/DDBJ databases">
        <title>draft genome sequnece of Paenibacillus filicis.</title>
        <authorList>
            <person name="Kim D.-U."/>
        </authorList>
    </citation>
    <scope>NUCLEOTIDE SEQUENCE [LARGE SCALE GENOMIC DNA]</scope>
    <source>
        <strain evidence="3 4">KACC14197</strain>
    </source>
</reference>
<dbReference type="PANTHER" id="PTHR35561:SF1">
    <property type="entry name" value="RNA 2',3'-CYCLIC PHOSPHODIESTERASE"/>
    <property type="match status" value="1"/>
</dbReference>
<comment type="caution">
    <text evidence="2">Lacks conserved residue(s) required for the propagation of feature annotation.</text>
</comment>
<dbReference type="Pfam" id="PF13563">
    <property type="entry name" value="2_5_RNA_ligase2"/>
    <property type="match status" value="1"/>
</dbReference>
<dbReference type="InterPro" id="IPR009097">
    <property type="entry name" value="Cyclic_Pdiesterase"/>
</dbReference>
<feature type="active site" description="Proton donor" evidence="2">
    <location>
        <position position="40"/>
    </location>
</feature>